<reference evidence="2" key="1">
    <citation type="journal article" date="2012" name="Science">
        <title>Fermentation, hydrogen, and sulfur metabolism in multiple uncultivated bacterial phyla.</title>
        <authorList>
            <person name="Wrighton K.C."/>
            <person name="Thomas B.C."/>
            <person name="Sharon I."/>
            <person name="Miller C.S."/>
            <person name="Castelle C.J."/>
            <person name="VerBerkmoes N.C."/>
            <person name="Wilkins M.J."/>
            <person name="Hettich R.L."/>
            <person name="Lipton M.S."/>
            <person name="Williams K.H."/>
            <person name="Long P.E."/>
            <person name="Banfield J.F."/>
        </authorList>
    </citation>
    <scope>NUCLEOTIDE SEQUENCE [LARGE SCALE GENOMIC DNA]</scope>
</reference>
<name>K1YIX1_9BACT</name>
<dbReference type="Gene3D" id="3.40.470.10">
    <property type="entry name" value="Uracil-DNA glycosylase-like domain"/>
    <property type="match status" value="1"/>
</dbReference>
<dbReference type="Pfam" id="PF03167">
    <property type="entry name" value="UDG"/>
    <property type="match status" value="1"/>
</dbReference>
<accession>K1YIX1</accession>
<gene>
    <name evidence="2" type="ORF">ACD_80C00084G0025</name>
</gene>
<dbReference type="EMBL" id="AMFJ01036091">
    <property type="protein sequence ID" value="EKD25339.1"/>
    <property type="molecule type" value="Genomic_DNA"/>
</dbReference>
<evidence type="ECO:0000259" key="1">
    <source>
        <dbReference type="Pfam" id="PF03167"/>
    </source>
</evidence>
<dbReference type="InterPro" id="IPR005122">
    <property type="entry name" value="Uracil-DNA_glycosylase-like"/>
</dbReference>
<dbReference type="InterPro" id="IPR036895">
    <property type="entry name" value="Uracil-DNA_glycosylase-like_sf"/>
</dbReference>
<comment type="caution">
    <text evidence="2">The sequence shown here is derived from an EMBL/GenBank/DDBJ whole genome shotgun (WGS) entry which is preliminary data.</text>
</comment>
<dbReference type="SUPFAM" id="SSF52141">
    <property type="entry name" value="Uracil-DNA glycosylase-like"/>
    <property type="match status" value="1"/>
</dbReference>
<protein>
    <recommendedName>
        <fullName evidence="1">Uracil-DNA glycosylase-like domain-containing protein</fullName>
    </recommendedName>
</protein>
<organism evidence="2">
    <name type="scientific">uncultured bacterium</name>
    <name type="common">gcode 4</name>
    <dbReference type="NCBI Taxonomy" id="1234023"/>
    <lineage>
        <taxon>Bacteria</taxon>
        <taxon>environmental samples</taxon>
    </lineage>
</organism>
<evidence type="ECO:0000313" key="2">
    <source>
        <dbReference type="EMBL" id="EKD25339.1"/>
    </source>
</evidence>
<sequence length="221" mass="25646">MKDLQTPQLFDAFDALQQIHGDKNLLSVYGAGCIKQPKLFLLFMNPTGRNVSCIPWWKWIHAPRLGTKNIWKLLTSIWAISEKTFGQIQNMKPADRTEEISLKIYQEIASNDVYISNLAKCTQADARPLHDNVFKEYLNLIREEIEYIDPQHIITFGNQVSSIVLEKKVTVSSYTKDDYQLLKIKDHKYKVYPTFYPVGQGMRNLPNAIERIKYIIAPDHE</sequence>
<feature type="domain" description="Uracil-DNA glycosylase-like" evidence="1">
    <location>
        <begin position="107"/>
        <end position="198"/>
    </location>
</feature>
<dbReference type="AlphaFoldDB" id="K1YIX1"/>
<proteinExistence type="predicted"/>